<accession>A0A5B0PF44</accession>
<proteinExistence type="predicted"/>
<feature type="compositionally biased region" description="Low complexity" evidence="1">
    <location>
        <begin position="100"/>
        <end position="109"/>
    </location>
</feature>
<protein>
    <submittedName>
        <fullName evidence="2">Uncharacterized protein</fullName>
    </submittedName>
</protein>
<feature type="region of interest" description="Disordered" evidence="1">
    <location>
        <begin position="1"/>
        <end position="23"/>
    </location>
</feature>
<evidence type="ECO:0000313" key="3">
    <source>
        <dbReference type="EMBL" id="KAA1123512.1"/>
    </source>
</evidence>
<feature type="compositionally biased region" description="Basic residues" evidence="1">
    <location>
        <begin position="110"/>
        <end position="122"/>
    </location>
</feature>
<dbReference type="EMBL" id="VDEP01000208">
    <property type="protein sequence ID" value="KAA1123512.1"/>
    <property type="molecule type" value="Genomic_DNA"/>
</dbReference>
<comment type="caution">
    <text evidence="2">The sequence shown here is derived from an EMBL/GenBank/DDBJ whole genome shotgun (WGS) entry which is preliminary data.</text>
</comment>
<evidence type="ECO:0000313" key="2">
    <source>
        <dbReference type="EMBL" id="KAA1099871.1"/>
    </source>
</evidence>
<gene>
    <name evidence="2" type="ORF">PGT21_023403</name>
    <name evidence="3" type="ORF">PGTUg99_022885</name>
</gene>
<dbReference type="Proteomes" id="UP000325313">
    <property type="component" value="Unassembled WGS sequence"/>
</dbReference>
<organism evidence="2 4">
    <name type="scientific">Puccinia graminis f. sp. tritici</name>
    <dbReference type="NCBI Taxonomy" id="56615"/>
    <lineage>
        <taxon>Eukaryota</taxon>
        <taxon>Fungi</taxon>
        <taxon>Dikarya</taxon>
        <taxon>Basidiomycota</taxon>
        <taxon>Pucciniomycotina</taxon>
        <taxon>Pucciniomycetes</taxon>
        <taxon>Pucciniales</taxon>
        <taxon>Pucciniaceae</taxon>
        <taxon>Puccinia</taxon>
    </lineage>
</organism>
<dbReference type="EMBL" id="VSWC01000054">
    <property type="protein sequence ID" value="KAA1099871.1"/>
    <property type="molecule type" value="Genomic_DNA"/>
</dbReference>
<evidence type="ECO:0000313" key="5">
    <source>
        <dbReference type="Proteomes" id="UP000325313"/>
    </source>
</evidence>
<sequence>MQRSSDGVSKLASGDDRTLSKLYNIPPPVRQQLQDMVQPGAGVSPNTLDKIKEHLATIIRTQQETVQCIDDLENAVLGLLRLFAPTKDLLARFYEDIQARPQAPLQQPRQQRHHPHNMRNHQ</sequence>
<evidence type="ECO:0000256" key="1">
    <source>
        <dbReference type="SAM" id="MobiDB-lite"/>
    </source>
</evidence>
<keyword evidence="4" id="KW-1185">Reference proteome</keyword>
<dbReference type="AlphaFoldDB" id="A0A5B0PF44"/>
<dbReference type="OrthoDB" id="10303905at2759"/>
<reference evidence="4 5" key="1">
    <citation type="submission" date="2019-05" db="EMBL/GenBank/DDBJ databases">
        <title>Emergence of the Ug99 lineage of the wheat stem rust pathogen through somatic hybridization.</title>
        <authorList>
            <person name="Li F."/>
            <person name="Upadhyaya N.M."/>
            <person name="Sperschneider J."/>
            <person name="Matny O."/>
            <person name="Nguyen-Phuc H."/>
            <person name="Mago R."/>
            <person name="Raley C."/>
            <person name="Miller M.E."/>
            <person name="Silverstein K.A.T."/>
            <person name="Henningsen E."/>
            <person name="Hirsch C.D."/>
            <person name="Visser B."/>
            <person name="Pretorius Z.A."/>
            <person name="Steffenson B.J."/>
            <person name="Schwessinger B."/>
            <person name="Dodds P.N."/>
            <person name="Figueroa M."/>
        </authorList>
    </citation>
    <scope>NUCLEOTIDE SEQUENCE [LARGE SCALE GENOMIC DNA]</scope>
    <source>
        <strain evidence="2">21-0</strain>
        <strain evidence="3 5">Ug99</strain>
    </source>
</reference>
<evidence type="ECO:0000313" key="4">
    <source>
        <dbReference type="Proteomes" id="UP000324748"/>
    </source>
</evidence>
<name>A0A5B0PF44_PUCGR</name>
<feature type="region of interest" description="Disordered" evidence="1">
    <location>
        <begin position="100"/>
        <end position="122"/>
    </location>
</feature>
<dbReference type="Proteomes" id="UP000324748">
    <property type="component" value="Unassembled WGS sequence"/>
</dbReference>